<dbReference type="Gene3D" id="2.60.40.10">
    <property type="entry name" value="Immunoglobulins"/>
    <property type="match status" value="5"/>
</dbReference>
<feature type="non-terminal residue" evidence="3">
    <location>
        <position position="1"/>
    </location>
</feature>
<feature type="region of interest" description="Disordered" evidence="1">
    <location>
        <begin position="106"/>
        <end position="147"/>
    </location>
</feature>
<proteinExistence type="predicted"/>
<dbReference type="InterPro" id="IPR047589">
    <property type="entry name" value="DUF11_rpt"/>
</dbReference>
<dbReference type="InterPro" id="IPR051172">
    <property type="entry name" value="Chlamydia_OmcB"/>
</dbReference>
<dbReference type="RefSeq" id="WP_197116266.1">
    <property type="nucleotide sequence ID" value="NZ_JACBXQ010000010.1"/>
</dbReference>
<evidence type="ECO:0000313" key="3">
    <source>
        <dbReference type="EMBL" id="MBG9987343.1"/>
    </source>
</evidence>
<evidence type="ECO:0000313" key="4">
    <source>
        <dbReference type="Proteomes" id="UP000721415"/>
    </source>
</evidence>
<evidence type="ECO:0000259" key="2">
    <source>
        <dbReference type="Pfam" id="PF24346"/>
    </source>
</evidence>
<feature type="compositionally biased region" description="Pro residues" evidence="1">
    <location>
        <begin position="1"/>
        <end position="12"/>
    </location>
</feature>
<feature type="domain" description="DUF7507" evidence="2">
    <location>
        <begin position="26"/>
        <end position="125"/>
    </location>
</feature>
<feature type="region of interest" description="Disordered" evidence="1">
    <location>
        <begin position="232"/>
        <end position="274"/>
    </location>
</feature>
<comment type="caution">
    <text evidence="3">The sequence shown here is derived from an EMBL/GenBank/DDBJ whole genome shotgun (WGS) entry which is preliminary data.</text>
</comment>
<feature type="domain" description="DUF7507" evidence="2">
    <location>
        <begin position="396"/>
        <end position="492"/>
    </location>
</feature>
<accession>A0ABS0LT50</accession>
<dbReference type="Proteomes" id="UP000721415">
    <property type="component" value="Unassembled WGS sequence"/>
</dbReference>
<feature type="region of interest" description="Disordered" evidence="1">
    <location>
        <begin position="602"/>
        <end position="642"/>
    </location>
</feature>
<feature type="non-terminal residue" evidence="3">
    <location>
        <position position="664"/>
    </location>
</feature>
<dbReference type="PANTHER" id="PTHR34819:SF3">
    <property type="entry name" value="CELL SURFACE PROTEIN"/>
    <property type="match status" value="1"/>
</dbReference>
<feature type="region of interest" description="Disordered" evidence="1">
    <location>
        <begin position="362"/>
        <end position="396"/>
    </location>
</feature>
<dbReference type="InterPro" id="IPR055354">
    <property type="entry name" value="DUF7507"/>
</dbReference>
<gene>
    <name evidence="3" type="ORF">HZY91_10755</name>
</gene>
<sequence length="664" mass="69513">PANPGEPDPNTPPVTDEDDEDVPVNSPAIELVKTVTAVNGDANKKVVTAEGDVITYEFTITNTGNMPLVNVVLDDPMLGGSIELPQANLAPGESMTVTKEYTATAEDLGKDSIPNTATVTGDPEDPANPGEPDPNTPPVTDDDEEDVPVNSPAIELVKTVTAVNGDANKKVVTAEGDVITYEFTITNTGNMPLVNVVLDDPMLGGSIELPQANLAPGESMTVTKEYTATAEDLGKDSIPNTATVTGDPEDPANPGEPDPNTPPVTDDDDEDVPVNSPAIELVKESDEDAFVKEGDVIHYVFTVTNTGNVALSDVKVTDPMLNDLGIEIVLDKTDLAPGETTTGRAEYTVTAADVAAGKIYNTATTTGTPPDDGDESTPPLDPPTDDDDDEVPGTPTPAIELVKESDEDAFVKEGDVIHYVFTVTNTGNVALSDVKVTDPMLNDLGIEIVLDKTDLAPGESTTGRAEYTVTAADVAAGKIYNTATTTGTPPDDGDETTPPLDPPTDDDDDEVPGTPTPAIELVKESDEDAFVKEGDVIHYVFTVTNTGNVALSDVKVTDPMLNDLGIEIVLDKTDLAPGESTTGRAEYTVTAADVAAGKIYNTATTTGTPPDDGDETTPPLDPPTDDDDDEVPGTPTPAIELVKESDEDAFVKEGDVIHYVFTVI</sequence>
<evidence type="ECO:0000256" key="1">
    <source>
        <dbReference type="SAM" id="MobiDB-lite"/>
    </source>
</evidence>
<dbReference type="PANTHER" id="PTHR34819">
    <property type="entry name" value="LARGE CYSTEINE-RICH PERIPLASMIC PROTEIN OMCB"/>
    <property type="match status" value="1"/>
</dbReference>
<dbReference type="Pfam" id="PF24346">
    <property type="entry name" value="DUF7507"/>
    <property type="match status" value="5"/>
</dbReference>
<feature type="region of interest" description="Disordered" evidence="1">
    <location>
        <begin position="1"/>
        <end position="23"/>
    </location>
</feature>
<reference evidence="3 4" key="1">
    <citation type="submission" date="2020-07" db="EMBL/GenBank/DDBJ databases">
        <title>Facklamia lactis sp. nov., isolated from raw milk.</title>
        <authorList>
            <person name="Doll E.V."/>
            <person name="Huptas C."/>
            <person name="Staib L."/>
            <person name="Wenning M."/>
            <person name="Scherer S."/>
        </authorList>
    </citation>
    <scope>NUCLEOTIDE SEQUENCE [LARGE SCALE GENOMIC DNA]</scope>
    <source>
        <strain evidence="3 4">DSM 111018</strain>
    </source>
</reference>
<name>A0ABS0LT50_9LACT</name>
<feature type="domain" description="DUF7507" evidence="2">
    <location>
        <begin position="516"/>
        <end position="612"/>
    </location>
</feature>
<feature type="domain" description="DUF7507" evidence="2">
    <location>
        <begin position="151"/>
        <end position="250"/>
    </location>
</feature>
<dbReference type="InterPro" id="IPR013783">
    <property type="entry name" value="Ig-like_fold"/>
</dbReference>
<dbReference type="NCBIfam" id="TIGR01451">
    <property type="entry name" value="B_ant_repeat"/>
    <property type="match status" value="5"/>
</dbReference>
<feature type="domain" description="DUF7507" evidence="2">
    <location>
        <begin position="276"/>
        <end position="372"/>
    </location>
</feature>
<organism evidence="3 4">
    <name type="scientific">Facklamia lactis</name>
    <dbReference type="NCBI Taxonomy" id="2749967"/>
    <lineage>
        <taxon>Bacteria</taxon>
        <taxon>Bacillati</taxon>
        <taxon>Bacillota</taxon>
        <taxon>Bacilli</taxon>
        <taxon>Lactobacillales</taxon>
        <taxon>Aerococcaceae</taxon>
        <taxon>Facklamia</taxon>
    </lineage>
</organism>
<protein>
    <submittedName>
        <fullName evidence="3">DUF11 domain-containing protein</fullName>
    </submittedName>
</protein>
<feature type="region of interest" description="Disordered" evidence="1">
    <location>
        <begin position="482"/>
        <end position="516"/>
    </location>
</feature>
<keyword evidence="4" id="KW-1185">Reference proteome</keyword>
<dbReference type="EMBL" id="JACBXQ010000010">
    <property type="protein sequence ID" value="MBG9987343.1"/>
    <property type="molecule type" value="Genomic_DNA"/>
</dbReference>